<evidence type="ECO:0000256" key="1">
    <source>
        <dbReference type="ARBA" id="ARBA00022527"/>
    </source>
</evidence>
<dbReference type="GO" id="GO:0005524">
    <property type="term" value="F:ATP binding"/>
    <property type="evidence" value="ECO:0007669"/>
    <property type="project" value="UniProtKB-UniRule"/>
</dbReference>
<evidence type="ECO:0000256" key="3">
    <source>
        <dbReference type="ARBA" id="ARBA00022741"/>
    </source>
</evidence>
<protein>
    <recommendedName>
        <fullName evidence="7">Protein kinase domain-containing protein</fullName>
    </recommendedName>
</protein>
<dbReference type="GO" id="GO:0005737">
    <property type="term" value="C:cytoplasm"/>
    <property type="evidence" value="ECO:0007669"/>
    <property type="project" value="TreeGrafter"/>
</dbReference>
<dbReference type="GO" id="GO:0004713">
    <property type="term" value="F:protein tyrosine kinase activity"/>
    <property type="evidence" value="ECO:0007669"/>
    <property type="project" value="TreeGrafter"/>
</dbReference>
<dbReference type="GO" id="GO:0004674">
    <property type="term" value="F:protein serine/threonine kinase activity"/>
    <property type="evidence" value="ECO:0007669"/>
    <property type="project" value="UniProtKB-KW"/>
</dbReference>
<name>A0A3P9CJL0_9CICH</name>
<dbReference type="Gene3D" id="3.30.200.20">
    <property type="entry name" value="Phosphorylase Kinase, domain 1"/>
    <property type="match status" value="1"/>
</dbReference>
<organism evidence="8 9">
    <name type="scientific">Maylandia zebra</name>
    <name type="common">zebra mbuna</name>
    <dbReference type="NCBI Taxonomy" id="106582"/>
    <lineage>
        <taxon>Eukaryota</taxon>
        <taxon>Metazoa</taxon>
        <taxon>Chordata</taxon>
        <taxon>Craniata</taxon>
        <taxon>Vertebrata</taxon>
        <taxon>Euteleostomi</taxon>
        <taxon>Actinopterygii</taxon>
        <taxon>Neopterygii</taxon>
        <taxon>Teleostei</taxon>
        <taxon>Neoteleostei</taxon>
        <taxon>Acanthomorphata</taxon>
        <taxon>Ovalentaria</taxon>
        <taxon>Cichlomorphae</taxon>
        <taxon>Cichliformes</taxon>
        <taxon>Cichlidae</taxon>
        <taxon>African cichlids</taxon>
        <taxon>Pseudocrenilabrinae</taxon>
        <taxon>Haplochromini</taxon>
        <taxon>Maylandia</taxon>
        <taxon>Maylandia zebra complex</taxon>
    </lineage>
</organism>
<dbReference type="SUPFAM" id="SSF56112">
    <property type="entry name" value="Protein kinase-like (PK-like)"/>
    <property type="match status" value="1"/>
</dbReference>
<dbReference type="InterPro" id="IPR050494">
    <property type="entry name" value="Ser_Thr_dual-spec_kinase"/>
</dbReference>
<evidence type="ECO:0000256" key="6">
    <source>
        <dbReference type="PROSITE-ProRule" id="PRU10141"/>
    </source>
</evidence>
<accession>A0A3P9CJL0</accession>
<reference evidence="8" key="2">
    <citation type="submission" date="2025-08" db="UniProtKB">
        <authorList>
            <consortium name="Ensembl"/>
        </authorList>
    </citation>
    <scope>IDENTIFICATION</scope>
</reference>
<evidence type="ECO:0000313" key="9">
    <source>
        <dbReference type="Proteomes" id="UP000265160"/>
    </source>
</evidence>
<evidence type="ECO:0000256" key="5">
    <source>
        <dbReference type="ARBA" id="ARBA00022840"/>
    </source>
</evidence>
<evidence type="ECO:0000313" key="8">
    <source>
        <dbReference type="Ensembl" id="ENSMZEP00005022480.1"/>
    </source>
</evidence>
<evidence type="ECO:0000259" key="7">
    <source>
        <dbReference type="PROSITE" id="PS50011"/>
    </source>
</evidence>
<dbReference type="InterPro" id="IPR017441">
    <property type="entry name" value="Protein_kinase_ATP_BS"/>
</dbReference>
<sequence>MLNLKRTQKISCSSQNSEEFSQQEYVNASANPSSSKDDLEISKETLLGDHYEVEGFLGEGRFGIVTKCRNTKTNEVVAIKVNKRNNEILQQAKMEIFILAQLRGVLTQGEI</sequence>
<evidence type="ECO:0000256" key="4">
    <source>
        <dbReference type="ARBA" id="ARBA00022777"/>
    </source>
</evidence>
<reference evidence="8 9" key="1">
    <citation type="journal article" date="2014" name="Nature">
        <title>The genomic substrate for adaptive radiation in African cichlid fish.</title>
        <authorList>
            <person name="Brawand D."/>
            <person name="Wagner C.E."/>
            <person name="Li Y.I."/>
            <person name="Malinsky M."/>
            <person name="Keller I."/>
            <person name="Fan S."/>
            <person name="Simakov O."/>
            <person name="Ng A.Y."/>
            <person name="Lim Z.W."/>
            <person name="Bezault E."/>
            <person name="Turner-Maier J."/>
            <person name="Johnson J."/>
            <person name="Alcazar R."/>
            <person name="Noh H.J."/>
            <person name="Russell P."/>
            <person name="Aken B."/>
            <person name="Alfoldi J."/>
            <person name="Amemiya C."/>
            <person name="Azzouzi N."/>
            <person name="Baroiller J.F."/>
            <person name="Barloy-Hubler F."/>
            <person name="Berlin A."/>
            <person name="Bloomquist R."/>
            <person name="Carleton K.L."/>
            <person name="Conte M.A."/>
            <person name="D'Cotta H."/>
            <person name="Eshel O."/>
            <person name="Gaffney L."/>
            <person name="Galibert F."/>
            <person name="Gante H.F."/>
            <person name="Gnerre S."/>
            <person name="Greuter L."/>
            <person name="Guyon R."/>
            <person name="Haddad N.S."/>
            <person name="Haerty W."/>
            <person name="Harris R.M."/>
            <person name="Hofmann H.A."/>
            <person name="Hourlier T."/>
            <person name="Hulata G."/>
            <person name="Jaffe D.B."/>
            <person name="Lara M."/>
            <person name="Lee A.P."/>
            <person name="MacCallum I."/>
            <person name="Mwaiko S."/>
            <person name="Nikaido M."/>
            <person name="Nishihara H."/>
            <person name="Ozouf-Costaz C."/>
            <person name="Penman D.J."/>
            <person name="Przybylski D."/>
            <person name="Rakotomanga M."/>
            <person name="Renn S.C.P."/>
            <person name="Ribeiro F.J."/>
            <person name="Ron M."/>
            <person name="Salzburger W."/>
            <person name="Sanchez-Pulido L."/>
            <person name="Santos M.E."/>
            <person name="Searle S."/>
            <person name="Sharpe T."/>
            <person name="Swofford R."/>
            <person name="Tan F.J."/>
            <person name="Williams L."/>
            <person name="Young S."/>
            <person name="Yin S."/>
            <person name="Okada N."/>
            <person name="Kocher T.D."/>
            <person name="Miska E.A."/>
            <person name="Lander E.S."/>
            <person name="Venkatesh B."/>
            <person name="Fernald R.D."/>
            <person name="Meyer A."/>
            <person name="Ponting C.P."/>
            <person name="Streelman J.T."/>
            <person name="Lindblad-Toh K."/>
            <person name="Seehausen O."/>
            <person name="Di Palma F."/>
        </authorList>
    </citation>
    <scope>NUCLEOTIDE SEQUENCE</scope>
</reference>
<keyword evidence="2" id="KW-0808">Transferase</keyword>
<keyword evidence="9" id="KW-1185">Reference proteome</keyword>
<dbReference type="AlphaFoldDB" id="A0A3P9CJL0"/>
<evidence type="ECO:0000256" key="2">
    <source>
        <dbReference type="ARBA" id="ARBA00022679"/>
    </source>
</evidence>
<dbReference type="InterPro" id="IPR000719">
    <property type="entry name" value="Prot_kinase_dom"/>
</dbReference>
<keyword evidence="1" id="KW-0723">Serine/threonine-protein kinase</keyword>
<dbReference type="Proteomes" id="UP000265160">
    <property type="component" value="LG15"/>
</dbReference>
<keyword evidence="4" id="KW-0418">Kinase</keyword>
<dbReference type="GeneTree" id="ENSGT00940000176916"/>
<reference evidence="8" key="3">
    <citation type="submission" date="2025-09" db="UniProtKB">
        <authorList>
            <consortium name="Ensembl"/>
        </authorList>
    </citation>
    <scope>IDENTIFICATION</scope>
</reference>
<dbReference type="PROSITE" id="PS00107">
    <property type="entry name" value="PROTEIN_KINASE_ATP"/>
    <property type="match status" value="1"/>
</dbReference>
<dbReference type="PROSITE" id="PS50011">
    <property type="entry name" value="PROTEIN_KINASE_DOM"/>
    <property type="match status" value="1"/>
</dbReference>
<proteinExistence type="predicted"/>
<feature type="domain" description="Protein kinase" evidence="7">
    <location>
        <begin position="51"/>
        <end position="111"/>
    </location>
</feature>
<keyword evidence="3 6" id="KW-0547">Nucleotide-binding</keyword>
<dbReference type="InterPro" id="IPR011009">
    <property type="entry name" value="Kinase-like_dom_sf"/>
</dbReference>
<keyword evidence="5 6" id="KW-0067">ATP-binding</keyword>
<dbReference type="STRING" id="106582.ENSMZEP00005022480"/>
<dbReference type="Ensembl" id="ENSMZET00005023227.1">
    <property type="protein sequence ID" value="ENSMZEP00005022480.1"/>
    <property type="gene ID" value="ENSMZEG00005016845.1"/>
</dbReference>
<dbReference type="PANTHER" id="PTHR24058:SF17">
    <property type="entry name" value="HOMEODOMAIN INTERACTING PROTEIN KINASE, ISOFORM D"/>
    <property type="match status" value="1"/>
</dbReference>
<dbReference type="PANTHER" id="PTHR24058">
    <property type="entry name" value="DUAL SPECIFICITY PROTEIN KINASE"/>
    <property type="match status" value="1"/>
</dbReference>
<feature type="binding site" evidence="6">
    <location>
        <position position="80"/>
    </location>
    <ligand>
        <name>ATP</name>
        <dbReference type="ChEBI" id="CHEBI:30616"/>
    </ligand>
</feature>